<feature type="compositionally biased region" description="Polar residues" evidence="1">
    <location>
        <begin position="112"/>
        <end position="121"/>
    </location>
</feature>
<reference evidence="3" key="2">
    <citation type="submission" date="2024-04" db="EMBL/GenBank/DDBJ databases">
        <authorList>
            <person name="Chen Y."/>
            <person name="Shah S."/>
            <person name="Dougan E. K."/>
            <person name="Thang M."/>
            <person name="Chan C."/>
        </authorList>
    </citation>
    <scope>NUCLEOTIDE SEQUENCE [LARGE SCALE GENOMIC DNA]</scope>
</reference>
<dbReference type="AlphaFoldDB" id="A0A9P1FPV9"/>
<proteinExistence type="predicted"/>
<keyword evidence="4" id="KW-1185">Reference proteome</keyword>
<protein>
    <submittedName>
        <fullName evidence="2">Uncharacterized protein</fullName>
    </submittedName>
</protein>
<evidence type="ECO:0000313" key="4">
    <source>
        <dbReference type="Proteomes" id="UP001152797"/>
    </source>
</evidence>
<evidence type="ECO:0000256" key="1">
    <source>
        <dbReference type="SAM" id="MobiDB-lite"/>
    </source>
</evidence>
<evidence type="ECO:0000313" key="3">
    <source>
        <dbReference type="EMBL" id="CAL1138549.1"/>
    </source>
</evidence>
<accession>A0A9P1FPV9</accession>
<dbReference type="EMBL" id="CAMXCT010000964">
    <property type="protein sequence ID" value="CAI3985174.1"/>
    <property type="molecule type" value="Genomic_DNA"/>
</dbReference>
<feature type="compositionally biased region" description="Polar residues" evidence="1">
    <location>
        <begin position="163"/>
        <end position="173"/>
    </location>
</feature>
<feature type="compositionally biased region" description="Basic and acidic residues" evidence="1">
    <location>
        <begin position="410"/>
        <end position="425"/>
    </location>
</feature>
<dbReference type="Proteomes" id="UP001152797">
    <property type="component" value="Unassembled WGS sequence"/>
</dbReference>
<name>A0A9P1FPV9_9DINO</name>
<dbReference type="EMBL" id="CAMXCT020000964">
    <property type="protein sequence ID" value="CAL1138549.1"/>
    <property type="molecule type" value="Genomic_DNA"/>
</dbReference>
<organism evidence="2">
    <name type="scientific">Cladocopium goreaui</name>
    <dbReference type="NCBI Taxonomy" id="2562237"/>
    <lineage>
        <taxon>Eukaryota</taxon>
        <taxon>Sar</taxon>
        <taxon>Alveolata</taxon>
        <taxon>Dinophyceae</taxon>
        <taxon>Suessiales</taxon>
        <taxon>Symbiodiniaceae</taxon>
        <taxon>Cladocopium</taxon>
    </lineage>
</organism>
<sequence length="482" mass="52583">MGQENAVKSDEDLYRELKWLLPTTSLDIYVTAGTWQRDLLLVDLELIKAHRREAGAPEVAPVDLKKVLPELQGRHIKSHPPEAPAPLAPPAPPAPPPAPHVLNAKEAPPRTQYVSTSTASFRNLPPRYPPNPPSKGVVKDAVTKTSVSRLAGSFALGKRPGSAPSNRVPNSSVPKAGARYGTPSAANRRLAYGEHPASVRRTDRPVVTEEVKSVHGSYKNGQEALSRPPYVSTSTASVPHVPPRNPPNPPSKGVVKDPITKGSVRLLKLLIACARPVTGWQRHLWVHVEEMLRHQKGALCTARFKKWSCTAKECAARFKKWSCTAKRCAAHCKKWSCTTKRCPTYFKKVLEGSVRFPGQVPEGSDAVPVWFPGQVPDGSDAAGQGILTEIRGVTASRDKRAATEECIRSKTIDGEAEQSQDHPEQEAAAGGVVGINTKPIVLNTETNSMQIILAWLPQMLCFFFLQQLQIPMNIAVFSSKML</sequence>
<dbReference type="EMBL" id="CAMXCT030000964">
    <property type="protein sequence ID" value="CAL4772486.1"/>
    <property type="molecule type" value="Genomic_DNA"/>
</dbReference>
<evidence type="ECO:0000313" key="2">
    <source>
        <dbReference type="EMBL" id="CAI3985174.1"/>
    </source>
</evidence>
<gene>
    <name evidence="2" type="ORF">C1SCF055_LOCUS12650</name>
</gene>
<feature type="compositionally biased region" description="Pro residues" evidence="1">
    <location>
        <begin position="240"/>
        <end position="250"/>
    </location>
</feature>
<comment type="caution">
    <text evidence="2">The sequence shown here is derived from an EMBL/GenBank/DDBJ whole genome shotgun (WGS) entry which is preliminary data.</text>
</comment>
<feature type="region of interest" description="Disordered" evidence="1">
    <location>
        <begin position="410"/>
        <end position="429"/>
    </location>
</feature>
<feature type="compositionally biased region" description="Pro residues" evidence="1">
    <location>
        <begin position="81"/>
        <end position="99"/>
    </location>
</feature>
<reference evidence="2" key="1">
    <citation type="submission" date="2022-10" db="EMBL/GenBank/DDBJ databases">
        <authorList>
            <person name="Chen Y."/>
            <person name="Dougan E. K."/>
            <person name="Chan C."/>
            <person name="Rhodes N."/>
            <person name="Thang M."/>
        </authorList>
    </citation>
    <scope>NUCLEOTIDE SEQUENCE</scope>
</reference>
<feature type="region of interest" description="Disordered" evidence="1">
    <location>
        <begin position="155"/>
        <end position="181"/>
    </location>
</feature>
<feature type="region of interest" description="Disordered" evidence="1">
    <location>
        <begin position="213"/>
        <end position="257"/>
    </location>
</feature>
<feature type="region of interest" description="Disordered" evidence="1">
    <location>
        <begin position="75"/>
        <end position="138"/>
    </location>
</feature>
<dbReference type="OrthoDB" id="431854at2759"/>